<gene>
    <name evidence="1" type="ORF">IPV26_00775</name>
</gene>
<accession>A0ABS3JVP4</accession>
<dbReference type="RefSeq" id="WP_207486265.1">
    <property type="nucleotide sequence ID" value="NZ_JADIJS010000001.1"/>
</dbReference>
<dbReference type="EMBL" id="JADIJS010000001">
    <property type="protein sequence ID" value="MBO1038192.1"/>
    <property type="molecule type" value="Genomic_DNA"/>
</dbReference>
<protein>
    <submittedName>
        <fullName evidence="1">Uncharacterized protein</fullName>
    </submittedName>
</protein>
<reference evidence="1 2" key="1">
    <citation type="submission" date="2020-10" db="EMBL/GenBank/DDBJ databases">
        <title>Genomic characterization of underground lake bacteria from Wind Cave National Park: Insight into the archetypical LuxI/LuxR and identification of LuxR solos.</title>
        <authorList>
            <person name="Wengert P.C."/>
            <person name="Savka M.A."/>
        </authorList>
    </citation>
    <scope>NUCLEOTIDE SEQUENCE [LARGE SCALE GENOMIC DNA]</scope>
    <source>
        <strain evidence="1 2">SD316</strain>
    </source>
</reference>
<evidence type="ECO:0000313" key="2">
    <source>
        <dbReference type="Proteomes" id="UP000718278"/>
    </source>
</evidence>
<organism evidence="1 2">
    <name type="scientific">Brucella pituitosa</name>
    <dbReference type="NCBI Taxonomy" id="571256"/>
    <lineage>
        <taxon>Bacteria</taxon>
        <taxon>Pseudomonadati</taxon>
        <taxon>Pseudomonadota</taxon>
        <taxon>Alphaproteobacteria</taxon>
        <taxon>Hyphomicrobiales</taxon>
        <taxon>Brucellaceae</taxon>
        <taxon>Brucella/Ochrobactrum group</taxon>
        <taxon>Brucella</taxon>
    </lineage>
</organism>
<sequence length="84" mass="9813">MDKVTFTAIRLALFYGGLLEREIASIDEVKEEIKEKMRENGVPEDDFNDILTLTYEFKSFGDHIRAAERKKLHITKFHGEKLPE</sequence>
<name>A0ABS3JVP4_9HYPH</name>
<dbReference type="Proteomes" id="UP000718278">
    <property type="component" value="Unassembled WGS sequence"/>
</dbReference>
<evidence type="ECO:0000313" key="1">
    <source>
        <dbReference type="EMBL" id="MBO1038192.1"/>
    </source>
</evidence>
<proteinExistence type="predicted"/>
<keyword evidence="2" id="KW-1185">Reference proteome</keyword>
<comment type="caution">
    <text evidence="1">The sequence shown here is derived from an EMBL/GenBank/DDBJ whole genome shotgun (WGS) entry which is preliminary data.</text>
</comment>